<evidence type="ECO:0000313" key="2">
    <source>
        <dbReference type="EMBL" id="SDT16679.1"/>
    </source>
</evidence>
<evidence type="ECO:0000256" key="1">
    <source>
        <dbReference type="SAM" id="MobiDB-lite"/>
    </source>
</evidence>
<dbReference type="InterPro" id="IPR054271">
    <property type="entry name" value="DUF7002"/>
</dbReference>
<evidence type="ECO:0000313" key="3">
    <source>
        <dbReference type="Proteomes" id="UP000181956"/>
    </source>
</evidence>
<keyword evidence="3" id="KW-1185">Reference proteome</keyword>
<dbReference type="Pfam" id="PF22531">
    <property type="entry name" value="DUF7002"/>
    <property type="match status" value="1"/>
</dbReference>
<dbReference type="EMBL" id="LT629742">
    <property type="protein sequence ID" value="SDT16679.1"/>
    <property type="molecule type" value="Genomic_DNA"/>
</dbReference>
<name>A0A1H1Y616_9MICO</name>
<proteinExistence type="predicted"/>
<feature type="region of interest" description="Disordered" evidence="1">
    <location>
        <begin position="117"/>
        <end position="152"/>
    </location>
</feature>
<gene>
    <name evidence="2" type="ORF">SAMN04489834_2983</name>
</gene>
<reference evidence="3" key="1">
    <citation type="submission" date="2016-10" db="EMBL/GenBank/DDBJ databases">
        <authorList>
            <person name="Varghese N."/>
            <person name="Submissions S."/>
        </authorList>
    </citation>
    <scope>NUCLEOTIDE SEQUENCE [LARGE SCALE GENOMIC DNA]</scope>
    <source>
        <strain evidence="3">DSM 21772</strain>
    </source>
</reference>
<accession>A0A1H1Y616</accession>
<protein>
    <submittedName>
        <fullName evidence="2">Uncharacterized protein</fullName>
    </submittedName>
</protein>
<sequence length="177" mass="19297">MQTSEFVRLYPELFHMAADGAWPSIQAHGLLSASALVERWGVTSDAARRSLLSERRAESQPIEHPELGTVVLRDQKPIHEPSLADSLDGLSVSEWYETLNGRVFFFPQRRRISLVPPAPPLCSQRRARSRSRPLHSAGYGVTGSPGKTPASGVTVTTVPWTAPPSASVYERPSALGA</sequence>
<organism evidence="2 3">
    <name type="scientific">Microterricola viridarii</name>
    <dbReference type="NCBI Taxonomy" id="412690"/>
    <lineage>
        <taxon>Bacteria</taxon>
        <taxon>Bacillati</taxon>
        <taxon>Actinomycetota</taxon>
        <taxon>Actinomycetes</taxon>
        <taxon>Micrococcales</taxon>
        <taxon>Microbacteriaceae</taxon>
        <taxon>Microterricola</taxon>
    </lineage>
</organism>
<dbReference type="STRING" id="412690.SAMN04489834_2983"/>
<dbReference type="AlphaFoldDB" id="A0A1H1Y616"/>
<dbReference type="Proteomes" id="UP000181956">
    <property type="component" value="Chromosome I"/>
</dbReference>